<gene>
    <name evidence="11" type="primary">LOC111595217</name>
</gene>
<dbReference type="SMART" id="SM00220">
    <property type="entry name" value="S_TKc"/>
    <property type="match status" value="1"/>
</dbReference>
<dbReference type="SUPFAM" id="SSF56112">
    <property type="entry name" value="Protein kinase-like (PK-like)"/>
    <property type="match status" value="1"/>
</dbReference>
<keyword evidence="4 7" id="KW-0547">Nucleotide-binding</keyword>
<organism evidence="10 11">
    <name type="scientific">Drosophila hydei</name>
    <name type="common">Fruit fly</name>
    <dbReference type="NCBI Taxonomy" id="7224"/>
    <lineage>
        <taxon>Eukaryota</taxon>
        <taxon>Metazoa</taxon>
        <taxon>Ecdysozoa</taxon>
        <taxon>Arthropoda</taxon>
        <taxon>Hexapoda</taxon>
        <taxon>Insecta</taxon>
        <taxon>Pterygota</taxon>
        <taxon>Neoptera</taxon>
        <taxon>Endopterygota</taxon>
        <taxon>Diptera</taxon>
        <taxon>Brachycera</taxon>
        <taxon>Muscomorpha</taxon>
        <taxon>Ephydroidea</taxon>
        <taxon>Drosophilidae</taxon>
        <taxon>Drosophila</taxon>
    </lineage>
</organism>
<dbReference type="PROSITE" id="PS00108">
    <property type="entry name" value="PROTEIN_KINASE_ST"/>
    <property type="match status" value="1"/>
</dbReference>
<dbReference type="KEGG" id="dhe:111595217"/>
<dbReference type="GO" id="GO:0004709">
    <property type="term" value="F:MAP kinase kinase kinase activity"/>
    <property type="evidence" value="ECO:0007669"/>
    <property type="project" value="TreeGrafter"/>
</dbReference>
<evidence type="ECO:0000256" key="6">
    <source>
        <dbReference type="ARBA" id="ARBA00022840"/>
    </source>
</evidence>
<keyword evidence="2 8" id="KW-0723">Serine/threonine-protein kinase</keyword>
<dbReference type="PANTHER" id="PTHR46716">
    <property type="entry name" value="MITOGEN-ACTIVATED PROTEIN KINASE KINASE KINASE 7"/>
    <property type="match status" value="1"/>
</dbReference>
<evidence type="ECO:0000259" key="9">
    <source>
        <dbReference type="PROSITE" id="PS50011"/>
    </source>
</evidence>
<evidence type="ECO:0000256" key="5">
    <source>
        <dbReference type="ARBA" id="ARBA00022777"/>
    </source>
</evidence>
<reference evidence="11" key="1">
    <citation type="submission" date="2025-08" db="UniProtKB">
        <authorList>
            <consortium name="RefSeq"/>
        </authorList>
    </citation>
    <scope>IDENTIFICATION</scope>
    <source>
        <strain evidence="11">15085-1641.00</strain>
        <tissue evidence="11">Whole body</tissue>
    </source>
</reference>
<dbReference type="PIRSF" id="PIRSF000654">
    <property type="entry name" value="Integrin-linked_kinase"/>
    <property type="match status" value="1"/>
</dbReference>
<sequence length="280" mass="31776">MDANNYECSIDFNKITDLVKIGTGTYGVVFKAVYDNRTIAIKKFNAYGEMKNVERELRNLKDVKHANILLMIGDSWSDSLYSLVEFADGGSLDCFLHNPPLTEYTLNHIVNWTLHAFEAVAYLHSSSDPLVHGDLKPSNMLLTDHRRVLKISDFGSVRTEATTNTNIRTTAPYMAPEIAGDQLPSPASDVFSCSVILWEMLSRKRPYDDIKSSWEILSLVEKGKHLDLKEITMEYPEELELLITEGWNVNPSSRPNIISFVTVLRSYFNEQKLFDADLSI</sequence>
<protein>
    <submittedName>
        <fullName evidence="11">Mitogen-activated protein kinase kinase kinase 7</fullName>
    </submittedName>
</protein>
<dbReference type="Pfam" id="PF00069">
    <property type="entry name" value="Pkinase"/>
    <property type="match status" value="1"/>
</dbReference>
<evidence type="ECO:0000256" key="4">
    <source>
        <dbReference type="ARBA" id="ARBA00022741"/>
    </source>
</evidence>
<dbReference type="InterPro" id="IPR008271">
    <property type="entry name" value="Ser/Thr_kinase_AS"/>
</dbReference>
<evidence type="ECO:0000313" key="10">
    <source>
        <dbReference type="Proteomes" id="UP000504633"/>
    </source>
</evidence>
<evidence type="ECO:0000256" key="8">
    <source>
        <dbReference type="RuleBase" id="RU000304"/>
    </source>
</evidence>
<dbReference type="PANTHER" id="PTHR46716:SF1">
    <property type="entry name" value="MITOGEN-ACTIVATED PROTEIN KINASE KINASE KINASE 7"/>
    <property type="match status" value="1"/>
</dbReference>
<feature type="binding site" evidence="7">
    <location>
        <position position="43"/>
    </location>
    <ligand>
        <name>ATP</name>
        <dbReference type="ChEBI" id="CHEBI:30616"/>
    </ligand>
</feature>
<evidence type="ECO:0000256" key="1">
    <source>
        <dbReference type="ARBA" id="ARBA00006529"/>
    </source>
</evidence>
<dbReference type="PROSITE" id="PS50011">
    <property type="entry name" value="PROTEIN_KINASE_DOM"/>
    <property type="match status" value="1"/>
</dbReference>
<dbReference type="AlphaFoldDB" id="A0A6J1LJ35"/>
<dbReference type="OrthoDB" id="4062651at2759"/>
<keyword evidence="3" id="KW-0808">Transferase</keyword>
<dbReference type="Proteomes" id="UP000504633">
    <property type="component" value="Unplaced"/>
</dbReference>
<keyword evidence="5 11" id="KW-0418">Kinase</keyword>
<evidence type="ECO:0000256" key="7">
    <source>
        <dbReference type="PROSITE-ProRule" id="PRU10141"/>
    </source>
</evidence>
<dbReference type="GeneID" id="111595217"/>
<name>A0A6J1LJ35_DROHY</name>
<dbReference type="GO" id="GO:0007254">
    <property type="term" value="P:JNK cascade"/>
    <property type="evidence" value="ECO:0007669"/>
    <property type="project" value="TreeGrafter"/>
</dbReference>
<dbReference type="GO" id="GO:0005524">
    <property type="term" value="F:ATP binding"/>
    <property type="evidence" value="ECO:0007669"/>
    <property type="project" value="UniProtKB-UniRule"/>
</dbReference>
<dbReference type="InterPro" id="IPR011009">
    <property type="entry name" value="Kinase-like_dom_sf"/>
</dbReference>
<dbReference type="RefSeq" id="XP_023164599.1">
    <property type="nucleotide sequence ID" value="XM_023308831.2"/>
</dbReference>
<evidence type="ECO:0000313" key="11">
    <source>
        <dbReference type="RefSeq" id="XP_023164599.1"/>
    </source>
</evidence>
<dbReference type="PROSITE" id="PS00107">
    <property type="entry name" value="PROTEIN_KINASE_ATP"/>
    <property type="match status" value="1"/>
</dbReference>
<dbReference type="InterPro" id="IPR017441">
    <property type="entry name" value="Protein_kinase_ATP_BS"/>
</dbReference>
<dbReference type="GO" id="GO:0006955">
    <property type="term" value="P:immune response"/>
    <property type="evidence" value="ECO:0007669"/>
    <property type="project" value="TreeGrafter"/>
</dbReference>
<accession>A0A6J1LJ35</accession>
<dbReference type="OMA" id="MSPCHSE"/>
<dbReference type="GO" id="GO:0019899">
    <property type="term" value="F:enzyme binding"/>
    <property type="evidence" value="ECO:0007669"/>
    <property type="project" value="UniProtKB-ARBA"/>
</dbReference>
<keyword evidence="10" id="KW-1185">Reference proteome</keyword>
<proteinExistence type="inferred from homology"/>
<dbReference type="GO" id="GO:0043123">
    <property type="term" value="P:positive regulation of canonical NF-kappaB signal transduction"/>
    <property type="evidence" value="ECO:0007669"/>
    <property type="project" value="TreeGrafter"/>
</dbReference>
<comment type="similarity">
    <text evidence="1">Belongs to the protein kinase superfamily. STE Ser/Thr protein kinase family. MAP kinase kinase kinase subfamily.</text>
</comment>
<feature type="domain" description="Protein kinase" evidence="9">
    <location>
        <begin position="15"/>
        <end position="268"/>
    </location>
</feature>
<dbReference type="Gene3D" id="1.10.510.10">
    <property type="entry name" value="Transferase(Phosphotransferase) domain 1"/>
    <property type="match status" value="1"/>
</dbReference>
<dbReference type="InterPro" id="IPR000719">
    <property type="entry name" value="Prot_kinase_dom"/>
</dbReference>
<evidence type="ECO:0000256" key="2">
    <source>
        <dbReference type="ARBA" id="ARBA00022527"/>
    </source>
</evidence>
<keyword evidence="6 7" id="KW-0067">ATP-binding</keyword>
<evidence type="ECO:0000256" key="3">
    <source>
        <dbReference type="ARBA" id="ARBA00022679"/>
    </source>
</evidence>